<dbReference type="EMBL" id="CP078075">
    <property type="protein sequence ID" value="WDM44940.1"/>
    <property type="molecule type" value="Genomic_DNA"/>
</dbReference>
<reference evidence="1 2" key="1">
    <citation type="submission" date="2021-06" db="EMBL/GenBank/DDBJ databases">
        <title>Genome-based taxonomic framework of Microbacterium strains isolated from marine environment, the description of four new species and reclassification of four preexisting species.</title>
        <authorList>
            <person name="Lee S.D."/>
            <person name="Kim S.-M."/>
            <person name="Byeon Y.-S."/>
            <person name="Yang H.L."/>
            <person name="Kim I.S."/>
        </authorList>
    </citation>
    <scope>NUCLEOTIDE SEQUENCE [LARGE SCALE GENOMIC DNA]</scope>
    <source>
        <strain evidence="1 2">KACC 14465</strain>
    </source>
</reference>
<proteinExistence type="predicted"/>
<evidence type="ECO:0000313" key="1">
    <source>
        <dbReference type="EMBL" id="WDM44940.1"/>
    </source>
</evidence>
<dbReference type="Proteomes" id="UP001215097">
    <property type="component" value="Chromosome"/>
</dbReference>
<accession>A0ABY7XRY2</accession>
<protein>
    <submittedName>
        <fullName evidence="1">Uncharacterized protein</fullName>
    </submittedName>
</protein>
<keyword evidence="2" id="KW-1185">Reference proteome</keyword>
<dbReference type="RefSeq" id="WP_282215095.1">
    <property type="nucleotide sequence ID" value="NZ_BAAAUN010000001.1"/>
</dbReference>
<name>A0ABY7XRY2_MICLT</name>
<organism evidence="1 2">
    <name type="scientific">Microbacterium luteolum</name>
    <name type="common">Aureobacterium luteolum</name>
    <dbReference type="NCBI Taxonomy" id="69367"/>
    <lineage>
        <taxon>Bacteria</taxon>
        <taxon>Bacillati</taxon>
        <taxon>Actinomycetota</taxon>
        <taxon>Actinomycetes</taxon>
        <taxon>Micrococcales</taxon>
        <taxon>Microbacteriaceae</taxon>
        <taxon>Microbacterium</taxon>
    </lineage>
</organism>
<sequence length="339" mass="37339">MEGDLIDALRTHADRYGIGLSGLEPLARGEDMTVAEVRRGRQARDYLAVMSPHMSMPTNYPSERWTGHPLLLLGAKITPRNADRLRQLGVNFLDANGNAYLAFDDVLIDVRGRSGDPIAALHREKPAASNLFSPKRAQVIFALLSWPDIVNAKLREIADTAKVSVGFAQKTLVDLEAANYLQAFGGGRHGRRLNNVDALVDGWVASFPAGLGSPENTRAFQGSFDPDGLSEDGPEIYLSGEAAAEWIPRHTTWSLYCDDIPRQAAAAGRWTARASNPNIFVRPLFWNAPQDDVMRRVRIAPPLLVYADLIASGESRQREAAERYRSEHVGLHARKPPTV</sequence>
<evidence type="ECO:0000313" key="2">
    <source>
        <dbReference type="Proteomes" id="UP001215097"/>
    </source>
</evidence>
<dbReference type="Pfam" id="PF09952">
    <property type="entry name" value="AbiEi_2"/>
    <property type="match status" value="1"/>
</dbReference>
<gene>
    <name evidence="1" type="ORF">KV395_17530</name>
</gene>
<dbReference type="InterPro" id="IPR019238">
    <property type="entry name" value="AbiEi_2"/>
</dbReference>